<proteinExistence type="predicted"/>
<organism evidence="2">
    <name type="scientific">marine sediment metagenome</name>
    <dbReference type="NCBI Taxonomy" id="412755"/>
    <lineage>
        <taxon>unclassified sequences</taxon>
        <taxon>metagenomes</taxon>
        <taxon>ecological metagenomes</taxon>
    </lineage>
</organism>
<name>A0A0F9EDI5_9ZZZZ</name>
<dbReference type="EMBL" id="LAZR01035288">
    <property type="protein sequence ID" value="KKL27911.1"/>
    <property type="molecule type" value="Genomic_DNA"/>
</dbReference>
<accession>A0A0F9EDI5</accession>
<comment type="caution">
    <text evidence="2">The sequence shown here is derived from an EMBL/GenBank/DDBJ whole genome shotgun (WGS) entry which is preliminary data.</text>
</comment>
<evidence type="ECO:0000256" key="1">
    <source>
        <dbReference type="SAM" id="Phobius"/>
    </source>
</evidence>
<keyword evidence="1" id="KW-1133">Transmembrane helix</keyword>
<gene>
    <name evidence="2" type="ORF">LCGC14_2380390</name>
</gene>
<reference evidence="2" key="1">
    <citation type="journal article" date="2015" name="Nature">
        <title>Complex archaea that bridge the gap between prokaryotes and eukaryotes.</title>
        <authorList>
            <person name="Spang A."/>
            <person name="Saw J.H."/>
            <person name="Jorgensen S.L."/>
            <person name="Zaremba-Niedzwiedzka K."/>
            <person name="Martijn J."/>
            <person name="Lind A.E."/>
            <person name="van Eijk R."/>
            <person name="Schleper C."/>
            <person name="Guy L."/>
            <person name="Ettema T.J."/>
        </authorList>
    </citation>
    <scope>NUCLEOTIDE SEQUENCE</scope>
</reference>
<feature type="transmembrane region" description="Helical" evidence="1">
    <location>
        <begin position="32"/>
        <end position="50"/>
    </location>
</feature>
<dbReference type="AlphaFoldDB" id="A0A0F9EDI5"/>
<evidence type="ECO:0000313" key="2">
    <source>
        <dbReference type="EMBL" id="KKL27911.1"/>
    </source>
</evidence>
<keyword evidence="1" id="KW-0812">Transmembrane</keyword>
<keyword evidence="1" id="KW-0472">Membrane</keyword>
<protein>
    <submittedName>
        <fullName evidence="2">Uncharacterized protein</fullName>
    </submittedName>
</protein>
<feature type="transmembrane region" description="Helical" evidence="1">
    <location>
        <begin position="7"/>
        <end position="26"/>
    </location>
</feature>
<sequence>SKSVRPMVLIATTLTMMAVYIGGMFVGIPPDLIANVTIVFGIVGGSYFGGREVGKGIINWKK</sequence>
<feature type="non-terminal residue" evidence="2">
    <location>
        <position position="1"/>
    </location>
</feature>